<dbReference type="Pfam" id="PF00196">
    <property type="entry name" value="GerE"/>
    <property type="match status" value="1"/>
</dbReference>
<evidence type="ECO:0000313" key="7">
    <source>
        <dbReference type="Proteomes" id="UP000544090"/>
    </source>
</evidence>
<keyword evidence="7" id="KW-1185">Reference proteome</keyword>
<dbReference type="PRINTS" id="PR00038">
    <property type="entry name" value="HTHLUXR"/>
</dbReference>
<dbReference type="GO" id="GO:0006355">
    <property type="term" value="P:regulation of DNA-templated transcription"/>
    <property type="evidence" value="ECO:0007669"/>
    <property type="project" value="InterPro"/>
</dbReference>
<dbReference type="PANTHER" id="PTHR44688:SF16">
    <property type="entry name" value="DNA-BINDING TRANSCRIPTIONAL ACTIVATOR DEVR_DOSR"/>
    <property type="match status" value="1"/>
</dbReference>
<dbReference type="InterPro" id="IPR011990">
    <property type="entry name" value="TPR-like_helical_dom_sf"/>
</dbReference>
<evidence type="ECO:0000256" key="2">
    <source>
        <dbReference type="ARBA" id="ARBA00023125"/>
    </source>
</evidence>
<name>A0A7X6HCT1_9MICC</name>
<dbReference type="PROSITE" id="PS00622">
    <property type="entry name" value="HTH_LUXR_1"/>
    <property type="match status" value="1"/>
</dbReference>
<feature type="domain" description="HTH luxR-type" evidence="5">
    <location>
        <begin position="513"/>
        <end position="578"/>
    </location>
</feature>
<dbReference type="Proteomes" id="UP000544090">
    <property type="component" value="Unassembled WGS sequence"/>
</dbReference>
<dbReference type="InterPro" id="IPR000792">
    <property type="entry name" value="Tscrpt_reg_LuxR_C"/>
</dbReference>
<dbReference type="PROSITE" id="PS50043">
    <property type="entry name" value="HTH_LUXR_2"/>
    <property type="match status" value="1"/>
</dbReference>
<dbReference type="SUPFAM" id="SSF46894">
    <property type="entry name" value="C-terminal effector domain of the bipartite response regulators"/>
    <property type="match status" value="1"/>
</dbReference>
<dbReference type="InterPro" id="IPR016032">
    <property type="entry name" value="Sig_transdc_resp-reg_C-effctor"/>
</dbReference>
<dbReference type="PANTHER" id="PTHR44688">
    <property type="entry name" value="DNA-BINDING TRANSCRIPTIONAL ACTIVATOR DEVR_DOSR"/>
    <property type="match status" value="1"/>
</dbReference>
<dbReference type="CDD" id="cd06170">
    <property type="entry name" value="LuxR_C_like"/>
    <property type="match status" value="1"/>
</dbReference>
<feature type="region of interest" description="Disordered" evidence="4">
    <location>
        <begin position="1"/>
        <end position="26"/>
    </location>
</feature>
<protein>
    <recommendedName>
        <fullName evidence="5">HTH luxR-type domain-containing protein</fullName>
    </recommendedName>
</protein>
<comment type="caution">
    <text evidence="6">The sequence shown here is derived from an EMBL/GenBank/DDBJ whole genome shotgun (WGS) entry which is preliminary data.</text>
</comment>
<dbReference type="Gene3D" id="1.10.10.10">
    <property type="entry name" value="Winged helix-like DNA-binding domain superfamily/Winged helix DNA-binding domain"/>
    <property type="match status" value="1"/>
</dbReference>
<dbReference type="SMART" id="SM00421">
    <property type="entry name" value="HTH_LUXR"/>
    <property type="match status" value="1"/>
</dbReference>
<dbReference type="Gene3D" id="1.25.40.10">
    <property type="entry name" value="Tetratricopeptide repeat domain"/>
    <property type="match status" value="1"/>
</dbReference>
<proteinExistence type="predicted"/>
<gene>
    <name evidence="6" type="ORF">HGG74_01840</name>
</gene>
<organism evidence="6 7">
    <name type="scientific">Arthrobacter mobilis</name>
    <dbReference type="NCBI Taxonomy" id="2724944"/>
    <lineage>
        <taxon>Bacteria</taxon>
        <taxon>Bacillati</taxon>
        <taxon>Actinomycetota</taxon>
        <taxon>Actinomycetes</taxon>
        <taxon>Micrococcales</taxon>
        <taxon>Micrococcaceae</taxon>
        <taxon>Arthrobacter</taxon>
    </lineage>
</organism>
<dbReference type="InterPro" id="IPR036388">
    <property type="entry name" value="WH-like_DNA-bd_sf"/>
</dbReference>
<evidence type="ECO:0000256" key="3">
    <source>
        <dbReference type="ARBA" id="ARBA00023163"/>
    </source>
</evidence>
<keyword evidence="2" id="KW-0238">DNA-binding</keyword>
<dbReference type="GO" id="GO:0003677">
    <property type="term" value="F:DNA binding"/>
    <property type="evidence" value="ECO:0007669"/>
    <property type="project" value="UniProtKB-KW"/>
</dbReference>
<evidence type="ECO:0000256" key="1">
    <source>
        <dbReference type="ARBA" id="ARBA00023015"/>
    </source>
</evidence>
<sequence>MSTGARPFPRESPSGQAGPAPVPPPGTLLGEGREALERGDWNAARSCFARALAADEAPEAFHGMARAVEWAGDYEAAIRYYEAAFTGYRRRGDLRAPAMIAARELAFLHAAVYGNAAASAGWLARGVRLAKEAGDCSEAGWVDLACCLAEDSPARLAAHAAAAAATARRQADPDLEFCALGYEGLGLVLAGKVRDGMRRIDEAAAAATAGEVRDYQAAGEIYCKLLLSAELTLDVARAEEWIGVACTFGYRSNAVWIPAICGMHYGGILTAAGHWAEAEARLAASLADYDASFRALRAGTAARLAELRIRQGLLMEASALLRGAGPDPAAVLPLARLELAGGQAEAAARTTRRALETAATAQLVAPQLALLSEALLRAGHPEEAVEAGRRILGAAAVTGLPQYRALGEYVLGLAALEGAVAAAGAAQGPRGRGVEEARRRLDSAAAAFERAKLPLEAARSRLALARALALDEPGAAVAQARAALEGFEQLGARPDADTAAGLLRGLGQRGRSAPRPGGALTAREREVYRLIAEGLANAEIARRLVISKRTVEHHIGSILAKLGVATRAEAQARWAQAGPASAGPASPPAR</sequence>
<dbReference type="SUPFAM" id="SSF48452">
    <property type="entry name" value="TPR-like"/>
    <property type="match status" value="1"/>
</dbReference>
<evidence type="ECO:0000313" key="6">
    <source>
        <dbReference type="EMBL" id="NKX53297.1"/>
    </source>
</evidence>
<keyword evidence="3" id="KW-0804">Transcription</keyword>
<dbReference type="RefSeq" id="WP_168484619.1">
    <property type="nucleotide sequence ID" value="NZ_JAAZSQ010000001.1"/>
</dbReference>
<evidence type="ECO:0000256" key="4">
    <source>
        <dbReference type="SAM" id="MobiDB-lite"/>
    </source>
</evidence>
<keyword evidence="1" id="KW-0805">Transcription regulation</keyword>
<accession>A0A7X6HCT1</accession>
<evidence type="ECO:0000259" key="5">
    <source>
        <dbReference type="PROSITE" id="PS50043"/>
    </source>
</evidence>
<dbReference type="AlphaFoldDB" id="A0A7X6HCT1"/>
<reference evidence="6 7" key="1">
    <citation type="submission" date="2020-04" db="EMBL/GenBank/DDBJ databases">
        <title>Arthrobacter sp. nov.</title>
        <authorList>
            <person name="Liu S."/>
        </authorList>
    </citation>
    <scope>NUCLEOTIDE SEQUENCE [LARGE SCALE GENOMIC DNA]</scope>
    <source>
        <strain evidence="6 7">E918</strain>
    </source>
</reference>
<dbReference type="EMBL" id="JAAZSQ010000001">
    <property type="protein sequence ID" value="NKX53297.1"/>
    <property type="molecule type" value="Genomic_DNA"/>
</dbReference>